<accession>A0A6B3LR28</accession>
<sequence length="137" mass="15266">MEINLTRLDQDYHFAATGASGVAVHMDANPEIGGHNMGARPMEMLLMGLGGCSAIDVIMILKKQRLEATTFDIKVTADREPVNEHTEFRNINLHFVLGGNLPEDKVRRAIELSLEKYCSVAMVLYKTSTINYTLELL</sequence>
<dbReference type="Pfam" id="PF02566">
    <property type="entry name" value="OsmC"/>
    <property type="match status" value="1"/>
</dbReference>
<name>A0A6B3LR28_9BACT</name>
<dbReference type="AlphaFoldDB" id="A0A6B3LR28"/>
<dbReference type="InterPro" id="IPR003718">
    <property type="entry name" value="OsmC/Ohr_fam"/>
</dbReference>
<comment type="caution">
    <text evidence="1">The sequence shown here is derived from an EMBL/GenBank/DDBJ whole genome shotgun (WGS) entry which is preliminary data.</text>
</comment>
<evidence type="ECO:0000313" key="2">
    <source>
        <dbReference type="Proteomes" id="UP000474777"/>
    </source>
</evidence>
<organism evidence="1 2">
    <name type="scientific">Pontibacter burrus</name>
    <dbReference type="NCBI Taxonomy" id="2704466"/>
    <lineage>
        <taxon>Bacteria</taxon>
        <taxon>Pseudomonadati</taxon>
        <taxon>Bacteroidota</taxon>
        <taxon>Cytophagia</taxon>
        <taxon>Cytophagales</taxon>
        <taxon>Hymenobacteraceae</taxon>
        <taxon>Pontibacter</taxon>
    </lineage>
</organism>
<evidence type="ECO:0000313" key="1">
    <source>
        <dbReference type="EMBL" id="NEM99279.1"/>
    </source>
</evidence>
<dbReference type="Gene3D" id="3.30.300.20">
    <property type="match status" value="1"/>
</dbReference>
<dbReference type="InterPro" id="IPR015946">
    <property type="entry name" value="KH_dom-like_a/b"/>
</dbReference>
<dbReference type="SUPFAM" id="SSF82784">
    <property type="entry name" value="OsmC-like"/>
    <property type="match status" value="1"/>
</dbReference>
<dbReference type="InterPro" id="IPR036102">
    <property type="entry name" value="OsmC/Ohrsf"/>
</dbReference>
<dbReference type="RefSeq" id="WP_163916303.1">
    <property type="nucleotide sequence ID" value="NZ_JAAGWD010000008.1"/>
</dbReference>
<reference evidence="1 2" key="1">
    <citation type="submission" date="2020-02" db="EMBL/GenBank/DDBJ databases">
        <authorList>
            <person name="Kim M.K."/>
        </authorList>
    </citation>
    <scope>NUCLEOTIDE SEQUENCE [LARGE SCALE GENOMIC DNA]</scope>
    <source>
        <strain evidence="1 2">BT327</strain>
    </source>
</reference>
<proteinExistence type="predicted"/>
<gene>
    <name evidence="1" type="ORF">GXP69_16380</name>
</gene>
<dbReference type="EMBL" id="JAAGWD010000008">
    <property type="protein sequence ID" value="NEM99279.1"/>
    <property type="molecule type" value="Genomic_DNA"/>
</dbReference>
<dbReference type="PANTHER" id="PTHR34352:SF1">
    <property type="entry name" value="PROTEIN YHFA"/>
    <property type="match status" value="1"/>
</dbReference>
<dbReference type="Proteomes" id="UP000474777">
    <property type="component" value="Unassembled WGS sequence"/>
</dbReference>
<keyword evidence="2" id="KW-1185">Reference proteome</keyword>
<protein>
    <submittedName>
        <fullName evidence="1">OsmC family protein</fullName>
    </submittedName>
</protein>
<dbReference type="PANTHER" id="PTHR34352">
    <property type="entry name" value="PROTEIN YHFA"/>
    <property type="match status" value="1"/>
</dbReference>